<gene>
    <name evidence="2" type="ORF">FKW77_010831</name>
</gene>
<organism evidence="2 3">
    <name type="scientific">Venturia effusa</name>
    <dbReference type="NCBI Taxonomy" id="50376"/>
    <lineage>
        <taxon>Eukaryota</taxon>
        <taxon>Fungi</taxon>
        <taxon>Dikarya</taxon>
        <taxon>Ascomycota</taxon>
        <taxon>Pezizomycotina</taxon>
        <taxon>Dothideomycetes</taxon>
        <taxon>Pleosporomycetidae</taxon>
        <taxon>Venturiales</taxon>
        <taxon>Venturiaceae</taxon>
        <taxon>Venturia</taxon>
    </lineage>
</organism>
<dbReference type="OrthoDB" id="10627555at2759"/>
<dbReference type="AlphaFoldDB" id="A0A517KYL5"/>
<name>A0A517KYL5_9PEZI</name>
<protein>
    <submittedName>
        <fullName evidence="2">Uncharacterized protein</fullName>
    </submittedName>
</protein>
<evidence type="ECO:0000313" key="3">
    <source>
        <dbReference type="Proteomes" id="UP000316270"/>
    </source>
</evidence>
<dbReference type="InterPro" id="IPR036397">
    <property type="entry name" value="RNaseH_sf"/>
</dbReference>
<dbReference type="EMBL" id="CP042185">
    <property type="protein sequence ID" value="QDS68464.1"/>
    <property type="molecule type" value="Genomic_DNA"/>
</dbReference>
<proteinExistence type="predicted"/>
<sequence>MDGTERPISQRGKPRHEEAVAFGTLVRTAKQVAESKKLRAEEAMKMAEAAKRMAEEAEKDAQEANKDVEVAKQLAEAVDKIIDDVNHKKTGMWESCMDVVKRFVKDLQKVSGVGKDANPVPPLLTSNLTSLSTPTISNSDQEKLAAVKSVDSPAELPKSPKLETHPLVDSVSVTLDITELIPLATLPVCNIVGEAFFALPPKEQDRIGFVVDGQPRNTAGSVVFLLPNQDYEGYAFSTNVKGCNSELAEIRALVVGLRVALRKANASLLIKVFVHKIVAYLDPLHWLKVLKDMRRSDSSLLSIKQLWAVAGQIEYAGIELEIDWVPKEAKIMPHVIADRLVAEQQMMGKISAKNSLSETEFRKLEKLPMMPARHVVYTPSGEKRSETVLEGKEFPKVTWGFKLG</sequence>
<accession>A0A517KYL5</accession>
<dbReference type="Gene3D" id="3.30.420.10">
    <property type="entry name" value="Ribonuclease H-like superfamily/Ribonuclease H"/>
    <property type="match status" value="1"/>
</dbReference>
<keyword evidence="1" id="KW-0175">Coiled coil</keyword>
<evidence type="ECO:0000256" key="1">
    <source>
        <dbReference type="SAM" id="Coils"/>
    </source>
</evidence>
<reference evidence="2 3" key="1">
    <citation type="submission" date="2019-07" db="EMBL/GenBank/DDBJ databases">
        <title>Finished genome of Venturia effusa.</title>
        <authorList>
            <person name="Young C.A."/>
            <person name="Cox M.P."/>
            <person name="Ganley A.R.D."/>
            <person name="David W.J."/>
        </authorList>
    </citation>
    <scope>NUCLEOTIDE SEQUENCE [LARGE SCALE GENOMIC DNA]</scope>
    <source>
        <strain evidence="3">albino</strain>
    </source>
</reference>
<dbReference type="Proteomes" id="UP000316270">
    <property type="component" value="Chromosome 1"/>
</dbReference>
<evidence type="ECO:0000313" key="2">
    <source>
        <dbReference type="EMBL" id="QDS68464.1"/>
    </source>
</evidence>
<feature type="coiled-coil region" evidence="1">
    <location>
        <begin position="30"/>
        <end position="74"/>
    </location>
</feature>
<keyword evidence="3" id="KW-1185">Reference proteome</keyword>
<dbReference type="GO" id="GO:0003676">
    <property type="term" value="F:nucleic acid binding"/>
    <property type="evidence" value="ECO:0007669"/>
    <property type="project" value="InterPro"/>
</dbReference>